<gene>
    <name evidence="2" type="ORF">ERX46_08300</name>
</gene>
<protein>
    <submittedName>
        <fullName evidence="2">Uncharacterized protein</fullName>
    </submittedName>
</protein>
<dbReference type="EMBL" id="SETE01000003">
    <property type="protein sequence ID" value="RYM33957.1"/>
    <property type="molecule type" value="Genomic_DNA"/>
</dbReference>
<evidence type="ECO:0000313" key="3">
    <source>
        <dbReference type="Proteomes" id="UP000293952"/>
    </source>
</evidence>
<comment type="caution">
    <text evidence="2">The sequence shown here is derived from an EMBL/GenBank/DDBJ whole genome shotgun (WGS) entry which is preliminary data.</text>
</comment>
<evidence type="ECO:0000256" key="1">
    <source>
        <dbReference type="SAM" id="SignalP"/>
    </source>
</evidence>
<keyword evidence="3" id="KW-1185">Reference proteome</keyword>
<proteinExistence type="predicted"/>
<name>A0A4Q4KMH1_9FLAO</name>
<feature type="chain" id="PRO_5020413641" evidence="1">
    <location>
        <begin position="22"/>
        <end position="90"/>
    </location>
</feature>
<dbReference type="AlphaFoldDB" id="A0A4Q4KMH1"/>
<accession>A0A4Q4KMH1</accession>
<evidence type="ECO:0000313" key="2">
    <source>
        <dbReference type="EMBL" id="RYM33957.1"/>
    </source>
</evidence>
<dbReference type="RefSeq" id="WP_130093398.1">
    <property type="nucleotide sequence ID" value="NZ_SETE01000003.1"/>
</dbReference>
<keyword evidence="1" id="KW-0732">Signal</keyword>
<reference evidence="2 3" key="1">
    <citation type="submission" date="2019-02" db="EMBL/GenBank/DDBJ databases">
        <title>Genome sequence of the sea-ice species Brumimicrobium glaciale.</title>
        <authorList>
            <person name="Bowman J.P."/>
        </authorList>
    </citation>
    <scope>NUCLEOTIDE SEQUENCE [LARGE SCALE GENOMIC DNA]</scope>
    <source>
        <strain evidence="2 3">IC156</strain>
    </source>
</reference>
<sequence length="90" mass="10055">MKTFSLLLLLTLLVSCNNSQSLCDCVEAGDEVNKISATFFNRAPTQAGEDSLNVAKDKRDELCEPFQEMMPKELHERAADCKSLENTPEM</sequence>
<organism evidence="2 3">
    <name type="scientific">Brumimicrobium glaciale</name>
    <dbReference type="NCBI Taxonomy" id="200475"/>
    <lineage>
        <taxon>Bacteria</taxon>
        <taxon>Pseudomonadati</taxon>
        <taxon>Bacteroidota</taxon>
        <taxon>Flavobacteriia</taxon>
        <taxon>Flavobacteriales</taxon>
        <taxon>Crocinitomicaceae</taxon>
        <taxon>Brumimicrobium</taxon>
    </lineage>
</organism>
<dbReference type="Proteomes" id="UP000293952">
    <property type="component" value="Unassembled WGS sequence"/>
</dbReference>
<dbReference type="PROSITE" id="PS51257">
    <property type="entry name" value="PROKAR_LIPOPROTEIN"/>
    <property type="match status" value="1"/>
</dbReference>
<dbReference type="OrthoDB" id="1467817at2"/>
<feature type="signal peptide" evidence="1">
    <location>
        <begin position="1"/>
        <end position="21"/>
    </location>
</feature>